<gene>
    <name evidence="2" type="primary">LOC109678771</name>
</gene>
<organism evidence="1 2">
    <name type="scientific">Castor canadensis</name>
    <name type="common">American beaver</name>
    <dbReference type="NCBI Taxonomy" id="51338"/>
    <lineage>
        <taxon>Eukaryota</taxon>
        <taxon>Metazoa</taxon>
        <taxon>Chordata</taxon>
        <taxon>Craniata</taxon>
        <taxon>Vertebrata</taxon>
        <taxon>Euteleostomi</taxon>
        <taxon>Mammalia</taxon>
        <taxon>Eutheria</taxon>
        <taxon>Euarchontoglires</taxon>
        <taxon>Glires</taxon>
        <taxon>Rodentia</taxon>
        <taxon>Castorimorpha</taxon>
        <taxon>Castoridae</taxon>
        <taxon>Castor</taxon>
    </lineage>
</organism>
<accession>A0AC58KXE9</accession>
<dbReference type="RefSeq" id="XP_073909572.1">
    <property type="nucleotide sequence ID" value="XM_074053471.1"/>
</dbReference>
<evidence type="ECO:0000313" key="1">
    <source>
        <dbReference type="Proteomes" id="UP001732720"/>
    </source>
</evidence>
<dbReference type="Proteomes" id="UP001732720">
    <property type="component" value="Chromosome 14"/>
</dbReference>
<reference evidence="2" key="1">
    <citation type="submission" date="2025-08" db="UniProtKB">
        <authorList>
            <consortium name="RefSeq"/>
        </authorList>
    </citation>
    <scope>IDENTIFICATION</scope>
</reference>
<sequence>MESVTFEDVTMKFTLEEWALLDASQKKLYKDVMQETFRNLAAVGKGDIIPFMVKDVKHMGDDVLTAKKKGLSAVEESVTFEDVAVKFTLEEWALLDASQKKLYKDVMQEIFRNLAAVSKSDIIPYLLTNRTREQNQNPNIQGDYKSFRRILSNVISVSYRGEVIERLCEEEFSQWGEIKWIPDAIVNKKTSSEVKPSNIRVCEVLLDHASIHKPIGVQNGHKPYEYLDSGKKLYKCRSYGKAFSNQKCFVKHEQVHIQEKPSVCKQGGKSHNFPSVLFIHERAHSVEDAYLGETRGEAFSSSKIQIQEQTHTGEKPYADQRCGKTVIQSSKLHEHERINTVTKPYVCKHCGKALSSSTSLRDHEKTHRGEKPCVCKYCGKSCIRYSHLHPHERTHTGEKPYICTTCGKAFCALSSFRYRVKRNPIYVQCVMRPSLTAASFAVMKRFIPERNPMYARNVGKHSLSPILLNHEKIHSGEKPCVCKHCGKAFVQSTQVHQHEIIHTGEKPCSCEQCGKAFTHFSGLYQHGRVYTAEKPIYVRNVEKPSPFFLPFEIMKESS</sequence>
<evidence type="ECO:0000313" key="2">
    <source>
        <dbReference type="RefSeq" id="XP_073909572.1"/>
    </source>
</evidence>
<protein>
    <submittedName>
        <fullName evidence="2">LOW QUALITY PROTEIN: uncharacterized protein</fullName>
    </submittedName>
</protein>
<name>A0AC58KXE9_CASCN</name>
<proteinExistence type="predicted"/>
<keyword evidence="1" id="KW-1185">Reference proteome</keyword>